<dbReference type="Gene3D" id="3.40.830.10">
    <property type="entry name" value="LigB-like"/>
    <property type="match status" value="1"/>
</dbReference>
<reference evidence="7" key="1">
    <citation type="submission" date="2013-07" db="EMBL/GenBank/DDBJ databases">
        <title>The Genome Sequence of Cryptococcus pinus CBS10737.</title>
        <authorList>
            <consortium name="The Broad Institute Genome Sequencing Platform"/>
            <person name="Cuomo C."/>
            <person name="Litvintseva A."/>
            <person name="Chen Y."/>
            <person name="Heitman J."/>
            <person name="Sun S."/>
            <person name="Springer D."/>
            <person name="Dromer F."/>
            <person name="Young S.K."/>
            <person name="Zeng Q."/>
            <person name="Gargeya S."/>
            <person name="Fitzgerald M."/>
            <person name="Abouelleil A."/>
            <person name="Alvarado L."/>
            <person name="Berlin A.M."/>
            <person name="Chapman S.B."/>
            <person name="Dewar J."/>
            <person name="Goldberg J."/>
            <person name="Griggs A."/>
            <person name="Gujja S."/>
            <person name="Hansen M."/>
            <person name="Howarth C."/>
            <person name="Imamovic A."/>
            <person name="Larimer J."/>
            <person name="McCowan C."/>
            <person name="Murphy C."/>
            <person name="Pearson M."/>
            <person name="Priest M."/>
            <person name="Roberts A."/>
            <person name="Saif S."/>
            <person name="Shea T."/>
            <person name="Sykes S."/>
            <person name="Wortman J."/>
            <person name="Nusbaum C."/>
            <person name="Birren B."/>
        </authorList>
    </citation>
    <scope>NUCLEOTIDE SEQUENCE [LARGE SCALE GENOMIC DNA]</scope>
    <source>
        <strain evidence="7">CBS 10737</strain>
    </source>
</reference>
<dbReference type="InterPro" id="IPR014436">
    <property type="entry name" value="Extradiol_dOase_DODA"/>
</dbReference>
<dbReference type="SUPFAM" id="SSF53213">
    <property type="entry name" value="LigB-like"/>
    <property type="match status" value="1"/>
</dbReference>
<gene>
    <name evidence="7" type="ORF">I206_04820</name>
    <name evidence="8" type="ORF">I206_105997</name>
</gene>
<dbReference type="AlphaFoldDB" id="A0A1B9I0R4"/>
<proteinExistence type="inferred from homology"/>
<dbReference type="GO" id="GO:0016702">
    <property type="term" value="F:oxidoreductase activity, acting on single donors with incorporation of molecular oxygen, incorporation of two atoms of oxygen"/>
    <property type="evidence" value="ECO:0007669"/>
    <property type="project" value="UniProtKB-ARBA"/>
</dbReference>
<dbReference type="GO" id="GO:0008198">
    <property type="term" value="F:ferrous iron binding"/>
    <property type="evidence" value="ECO:0007669"/>
    <property type="project" value="InterPro"/>
</dbReference>
<keyword evidence="9" id="KW-1185">Reference proteome</keyword>
<accession>A0A1B9I0R4</accession>
<dbReference type="EMBL" id="KI894012">
    <property type="protein sequence ID" value="OCF49133.1"/>
    <property type="molecule type" value="Genomic_DNA"/>
</dbReference>
<evidence type="ECO:0000313" key="7">
    <source>
        <dbReference type="EMBL" id="OCF49133.1"/>
    </source>
</evidence>
<comment type="cofactor">
    <cofactor evidence="1">
        <name>Zn(2+)</name>
        <dbReference type="ChEBI" id="CHEBI:29105"/>
    </cofactor>
</comment>
<keyword evidence="4" id="KW-0862">Zinc</keyword>
<reference evidence="8" key="2">
    <citation type="submission" date="2013-07" db="EMBL/GenBank/DDBJ databases">
        <authorList>
            <consortium name="The Broad Institute Genome Sequencing Platform"/>
            <person name="Cuomo C."/>
            <person name="Litvintseva A."/>
            <person name="Chen Y."/>
            <person name="Heitman J."/>
            <person name="Sun S."/>
            <person name="Springer D."/>
            <person name="Dromer F."/>
            <person name="Young S.K."/>
            <person name="Zeng Q."/>
            <person name="Gargeya S."/>
            <person name="Fitzgerald M."/>
            <person name="Abouelleil A."/>
            <person name="Alvarado L."/>
            <person name="Berlin A.M."/>
            <person name="Chapman S.B."/>
            <person name="Dewar J."/>
            <person name="Goldberg J."/>
            <person name="Griggs A."/>
            <person name="Gujja S."/>
            <person name="Hansen M."/>
            <person name="Howarth C."/>
            <person name="Imamovic A."/>
            <person name="Larimer J."/>
            <person name="McCowan C."/>
            <person name="Murphy C."/>
            <person name="Pearson M."/>
            <person name="Priest M."/>
            <person name="Roberts A."/>
            <person name="Saif S."/>
            <person name="Shea T."/>
            <person name="Sykes S."/>
            <person name="Wortman J."/>
            <person name="Nusbaum C."/>
            <person name="Birren B."/>
        </authorList>
    </citation>
    <scope>NUCLEOTIDE SEQUENCE</scope>
    <source>
        <strain evidence="8">CBS 10737</strain>
    </source>
</reference>
<evidence type="ECO:0000256" key="2">
    <source>
        <dbReference type="ARBA" id="ARBA00007581"/>
    </source>
</evidence>
<dbReference type="PIRSF" id="PIRSF006157">
    <property type="entry name" value="Doxgns_DODA"/>
    <property type="match status" value="1"/>
</dbReference>
<protein>
    <recommendedName>
        <fullName evidence="6">Extradiol ring-cleavage dioxygenase class III enzyme subunit B domain-containing protein</fullName>
    </recommendedName>
</protein>
<dbReference type="CDD" id="cd07363">
    <property type="entry name" value="45_DOPA_Dioxygenase"/>
    <property type="match status" value="1"/>
</dbReference>
<evidence type="ECO:0000256" key="1">
    <source>
        <dbReference type="ARBA" id="ARBA00001947"/>
    </source>
</evidence>
<keyword evidence="3" id="KW-0479">Metal-binding</keyword>
<organism evidence="7">
    <name type="scientific">Kwoniella pini CBS 10737</name>
    <dbReference type="NCBI Taxonomy" id="1296096"/>
    <lineage>
        <taxon>Eukaryota</taxon>
        <taxon>Fungi</taxon>
        <taxon>Dikarya</taxon>
        <taxon>Basidiomycota</taxon>
        <taxon>Agaricomycotina</taxon>
        <taxon>Tremellomycetes</taxon>
        <taxon>Tremellales</taxon>
        <taxon>Cryptococcaceae</taxon>
        <taxon>Kwoniella</taxon>
    </lineage>
</organism>
<evidence type="ECO:0000256" key="5">
    <source>
        <dbReference type="ARBA" id="ARBA00023002"/>
    </source>
</evidence>
<dbReference type="GO" id="GO:0008270">
    <property type="term" value="F:zinc ion binding"/>
    <property type="evidence" value="ECO:0007669"/>
    <property type="project" value="InterPro"/>
</dbReference>
<comment type="similarity">
    <text evidence="2">Belongs to the DODA-type extradiol aromatic ring-opening dioxygenase family.</text>
</comment>
<dbReference type="PANTHER" id="PTHR30096:SF0">
    <property type="entry name" value="4,5-DOPA DIOXYGENASE EXTRADIOL-LIKE PROTEIN"/>
    <property type="match status" value="1"/>
</dbReference>
<dbReference type="InterPro" id="IPR004183">
    <property type="entry name" value="Xdiol_dOase_suB"/>
</dbReference>
<keyword evidence="5" id="KW-0560">Oxidoreductase</keyword>
<evidence type="ECO:0000313" key="8">
    <source>
        <dbReference type="EMBL" id="WWC72038.1"/>
    </source>
</evidence>
<dbReference type="RefSeq" id="XP_019010352.1">
    <property type="nucleotide sequence ID" value="XM_019156550.1"/>
</dbReference>
<evidence type="ECO:0000259" key="6">
    <source>
        <dbReference type="Pfam" id="PF02900"/>
    </source>
</evidence>
<evidence type="ECO:0000256" key="4">
    <source>
        <dbReference type="ARBA" id="ARBA00022833"/>
    </source>
</evidence>
<evidence type="ECO:0000313" key="9">
    <source>
        <dbReference type="Proteomes" id="UP000094020"/>
    </source>
</evidence>
<dbReference type="KEGG" id="kpin:30173189"/>
<reference evidence="8" key="4">
    <citation type="submission" date="2024-02" db="EMBL/GenBank/DDBJ databases">
        <title>Comparative genomics of Cryptococcus and Kwoniella reveals pathogenesis evolution and contrasting modes of karyotype evolution via chromosome fusion or intercentromeric recombination.</title>
        <authorList>
            <person name="Coelho M.A."/>
            <person name="David-Palma M."/>
            <person name="Shea T."/>
            <person name="Bowers K."/>
            <person name="McGinley-Smith S."/>
            <person name="Mohammad A.W."/>
            <person name="Gnirke A."/>
            <person name="Yurkov A.M."/>
            <person name="Nowrousian M."/>
            <person name="Sun S."/>
            <person name="Cuomo C.A."/>
            <person name="Heitman J."/>
        </authorList>
    </citation>
    <scope>NUCLEOTIDE SEQUENCE</scope>
    <source>
        <strain evidence="8">CBS 10737</strain>
    </source>
</reference>
<name>A0A1B9I0R4_9TREE</name>
<dbReference type="GeneID" id="30173189"/>
<dbReference type="Pfam" id="PF02900">
    <property type="entry name" value="LigB"/>
    <property type="match status" value="1"/>
</dbReference>
<evidence type="ECO:0000256" key="3">
    <source>
        <dbReference type="ARBA" id="ARBA00022723"/>
    </source>
</evidence>
<sequence length="286" mass="31516">MVNTSTVRKGDVYFLSHGGPPTIEQTHSAPYKAWEKFGKLISADPPKGIAVVSAHWENESDFKGSESVIVNSNSSNPLIYDFYGFPKHYYEFKFSSSFTPQLENSVLSALEEGGVSYTRANRGFDHGVWLPFKAALGESTTIPIIQISLPGSSDPGATIKLGKALSKIRDEGYSIVTTGQAVHNLRDLFSGRKMTYAKPFLNQLDNALSTENAISSTVDLLKSSLYKQAHPTNEHFYPIFAALGALSSDPEQREKKEEILFGLLDMSGQPAQDEGLGWAMWRWVSP</sequence>
<dbReference type="PANTHER" id="PTHR30096">
    <property type="entry name" value="4,5-DOPA DIOXYGENASE EXTRADIOL-LIKE PROTEIN"/>
    <property type="match status" value="1"/>
</dbReference>
<dbReference type="OrthoDB" id="7396853at2759"/>
<reference evidence="7" key="3">
    <citation type="submission" date="2016-07" db="EMBL/GenBank/DDBJ databases">
        <title>Evolution of pathogenesis and genome organization in the Tremellales.</title>
        <authorList>
            <person name="Cuomo C."/>
            <person name="Litvintseva A."/>
            <person name="Heitman J."/>
            <person name="Chen Y."/>
            <person name="Sun S."/>
            <person name="Springer D."/>
            <person name="Dromer F."/>
            <person name="Young S."/>
            <person name="Zeng Q."/>
            <person name="Chapman S."/>
            <person name="Gujja S."/>
            <person name="Saif S."/>
            <person name="Birren B."/>
        </authorList>
    </citation>
    <scope>NUCLEOTIDE SEQUENCE</scope>
    <source>
        <strain evidence="7">CBS 10737</strain>
    </source>
</reference>
<feature type="domain" description="Extradiol ring-cleavage dioxygenase class III enzyme subunit B" evidence="6">
    <location>
        <begin position="13"/>
        <end position="257"/>
    </location>
</feature>
<dbReference type="Proteomes" id="UP000094020">
    <property type="component" value="Chromosome 8"/>
</dbReference>
<dbReference type="EMBL" id="CP144526">
    <property type="protein sequence ID" value="WWC72038.1"/>
    <property type="molecule type" value="Genomic_DNA"/>
</dbReference>